<feature type="compositionally biased region" description="Acidic residues" evidence="5">
    <location>
        <begin position="321"/>
        <end position="338"/>
    </location>
</feature>
<feature type="region of interest" description="Disordered" evidence="5">
    <location>
        <begin position="155"/>
        <end position="220"/>
    </location>
</feature>
<keyword evidence="9" id="KW-1185">Reference proteome</keyword>
<feature type="region of interest" description="Disordered" evidence="5">
    <location>
        <begin position="235"/>
        <end position="261"/>
    </location>
</feature>
<dbReference type="InterPro" id="IPR012916">
    <property type="entry name" value="RED_N"/>
</dbReference>
<evidence type="ECO:0000259" key="7">
    <source>
        <dbReference type="Pfam" id="PF07808"/>
    </source>
</evidence>
<dbReference type="GeneID" id="55973607"/>
<feature type="compositionally biased region" description="Basic and acidic residues" evidence="5">
    <location>
        <begin position="159"/>
        <end position="169"/>
    </location>
</feature>
<feature type="compositionally biased region" description="Acidic residues" evidence="5">
    <location>
        <begin position="348"/>
        <end position="357"/>
    </location>
</feature>
<evidence type="ECO:0000256" key="4">
    <source>
        <dbReference type="SAM" id="Coils"/>
    </source>
</evidence>
<evidence type="ECO:0000259" key="6">
    <source>
        <dbReference type="Pfam" id="PF01156"/>
    </source>
</evidence>
<dbReference type="CDD" id="cd02651">
    <property type="entry name" value="nuc_hydro_IU_UC_XIUA"/>
    <property type="match status" value="1"/>
</dbReference>
<evidence type="ECO:0000313" key="8">
    <source>
        <dbReference type="EMBL" id="KAF4122392.1"/>
    </source>
</evidence>
<dbReference type="PANTHER" id="PTHR12304:SF4">
    <property type="entry name" value="URIDINE NUCLEOSIDASE"/>
    <property type="match status" value="1"/>
</dbReference>
<feature type="compositionally biased region" description="Gly residues" evidence="5">
    <location>
        <begin position="501"/>
        <end position="510"/>
    </location>
</feature>
<dbReference type="InterPro" id="IPR036452">
    <property type="entry name" value="Ribo_hydro-like"/>
</dbReference>
<feature type="non-terminal residue" evidence="8">
    <location>
        <position position="1"/>
    </location>
</feature>
<dbReference type="Pfam" id="PF01156">
    <property type="entry name" value="IU_nuc_hydro"/>
    <property type="match status" value="1"/>
</dbReference>
<dbReference type="OrthoDB" id="432381at2759"/>
<evidence type="ECO:0000313" key="9">
    <source>
        <dbReference type="Proteomes" id="UP000749293"/>
    </source>
</evidence>
<feature type="region of interest" description="Disordered" evidence="5">
    <location>
        <begin position="434"/>
        <end position="527"/>
    </location>
</feature>
<dbReference type="InterPro" id="IPR023186">
    <property type="entry name" value="IUNH"/>
</dbReference>
<feature type="region of interest" description="Disordered" evidence="5">
    <location>
        <begin position="275"/>
        <end position="403"/>
    </location>
</feature>
<organism evidence="8 9">
    <name type="scientific">Geosmithia morbida</name>
    <dbReference type="NCBI Taxonomy" id="1094350"/>
    <lineage>
        <taxon>Eukaryota</taxon>
        <taxon>Fungi</taxon>
        <taxon>Dikarya</taxon>
        <taxon>Ascomycota</taxon>
        <taxon>Pezizomycotina</taxon>
        <taxon>Sordariomycetes</taxon>
        <taxon>Hypocreomycetidae</taxon>
        <taxon>Hypocreales</taxon>
        <taxon>Bionectriaceae</taxon>
        <taxon>Geosmithia</taxon>
    </lineage>
</organism>
<reference evidence="8" key="1">
    <citation type="submission" date="2020-03" db="EMBL/GenBank/DDBJ databases">
        <title>Site-based positive gene gene selection in Geosmithia morbida across the United States reveals a broad range of putative effectors and factors for local host and environmental adapation.</title>
        <authorList>
            <person name="Onufrak A."/>
            <person name="Murdoch R.W."/>
            <person name="Gazis R."/>
            <person name="Huff M."/>
            <person name="Staton M."/>
            <person name="Klingeman W."/>
            <person name="Hadziabdic D."/>
        </authorList>
    </citation>
    <scope>NUCLEOTIDE SEQUENCE</scope>
    <source>
        <strain evidence="8">1262</strain>
    </source>
</reference>
<dbReference type="Proteomes" id="UP000749293">
    <property type="component" value="Unassembled WGS sequence"/>
</dbReference>
<keyword evidence="4" id="KW-0175">Coiled coil</keyword>
<dbReference type="Pfam" id="PF07808">
    <property type="entry name" value="RED_N"/>
    <property type="match status" value="1"/>
</dbReference>
<dbReference type="PANTHER" id="PTHR12304">
    <property type="entry name" value="INOSINE-URIDINE PREFERRING NUCLEOSIDE HYDROLASE"/>
    <property type="match status" value="1"/>
</dbReference>
<dbReference type="AlphaFoldDB" id="A0A9P4YV55"/>
<evidence type="ECO:0000256" key="2">
    <source>
        <dbReference type="ARBA" id="ARBA00022801"/>
    </source>
</evidence>
<dbReference type="GO" id="GO:0006152">
    <property type="term" value="P:purine nucleoside catabolic process"/>
    <property type="evidence" value="ECO:0007669"/>
    <property type="project" value="TreeGrafter"/>
</dbReference>
<feature type="compositionally biased region" description="Acidic residues" evidence="5">
    <location>
        <begin position="181"/>
        <end position="192"/>
    </location>
</feature>
<comment type="similarity">
    <text evidence="1">Belongs to the IUNH family.</text>
</comment>
<feature type="domain" description="Inosine/uridine-preferring nucleoside hydrolase" evidence="6">
    <location>
        <begin position="535"/>
        <end position="878"/>
    </location>
</feature>
<proteinExistence type="inferred from homology"/>
<accession>A0A9P4YV55</accession>
<dbReference type="GO" id="GO:0008477">
    <property type="term" value="F:purine nucleosidase activity"/>
    <property type="evidence" value="ECO:0007669"/>
    <property type="project" value="TreeGrafter"/>
</dbReference>
<dbReference type="Gene3D" id="3.90.245.10">
    <property type="entry name" value="Ribonucleoside hydrolase-like"/>
    <property type="match status" value="1"/>
</dbReference>
<gene>
    <name evidence="8" type="ORF">GMORB2_7384</name>
</gene>
<evidence type="ECO:0000256" key="1">
    <source>
        <dbReference type="ARBA" id="ARBA00009176"/>
    </source>
</evidence>
<keyword evidence="2" id="KW-0378">Hydrolase</keyword>
<evidence type="ECO:0000256" key="5">
    <source>
        <dbReference type="SAM" id="MobiDB-lite"/>
    </source>
</evidence>
<feature type="compositionally biased region" description="Basic and acidic residues" evidence="5">
    <location>
        <begin position="447"/>
        <end position="472"/>
    </location>
</feature>
<feature type="compositionally biased region" description="Polar residues" evidence="5">
    <location>
        <begin position="393"/>
        <end position="403"/>
    </location>
</feature>
<dbReference type="RefSeq" id="XP_035321044.1">
    <property type="nucleotide sequence ID" value="XM_035469349.1"/>
</dbReference>
<evidence type="ECO:0000256" key="3">
    <source>
        <dbReference type="ARBA" id="ARBA00023295"/>
    </source>
</evidence>
<name>A0A9P4YV55_9HYPO</name>
<dbReference type="EMBL" id="JAANYQ010000009">
    <property type="protein sequence ID" value="KAF4122392.1"/>
    <property type="molecule type" value="Genomic_DNA"/>
</dbReference>
<feature type="compositionally biased region" description="Polar residues" evidence="5">
    <location>
        <begin position="44"/>
        <end position="54"/>
    </location>
</feature>
<feature type="coiled-coil region" evidence="4">
    <location>
        <begin position="89"/>
        <end position="116"/>
    </location>
</feature>
<sequence length="896" mass="98031">KLMLASSAKPKTSKDGPSPPSASSSGGEGSLGSRQRANIPMTPRSVSGAQSNFVRQLAERNGATHPQKRFKTSAPKGVKLASGYVDRTMERENKGIDNREERLKALEELYKKEEIDKETFGKLRLDIAGGELKSTHLVKGLDFKLLQRIRQGENIYESNTKDNAENEDHVEQEDPEAKLDDEFDNIEQQEIEAVEKKKSKEKKKGQLSTVPLAPGKKRTRDQILAELKASRAAAKAKQEPALGNHFRKIGAKQQAGSRIEMDSRGREVLIVVDEDGHEKRKVRKIQNGQADEEKSNLLMPSKDAKPLGMEVPEQYRKQEETGDDMNIDIFDDVGDDYDPLAGVKVSDSEDSDSDKDDEDKKRDKPEPSEVAEEGEIPEAISKEDVMPPPPKPTSTNRNYFHNSNTGLVSEEAIKTPSMSDPAIMAAIKRAAALNPISKQDGDDDDGDGKISQEKKAREERRKRMLEGSRRDEEDLDMGFGTSRFEDEEDFDDQNTKLSVWGNGGQEGSKGGKAKRKRGPKKRKGNANDANDVLRDAFAILLAAYHPRIKLLGISCIFGNASLENTTHNAASILTAIGKAKEVPLYVGLDKALERPALHAPTDIHGITGLDGTDLLPEPECTPSSVPAVQAMAEALKAQPEGTAWIVATGALSNVGALMRKHPDLASHIAGLSLMGGAIGGGFSDAPLGRVNGVERIGNWTPYAEFNIFVDPEAASEIFSNPVIATKTSIVPLDLSHQVLATEKVRDVLLHGKEAKGDEGDGKANTKLRHMLVELLYYFSQTYSTQFGITEGPPLHDPLAVALVLTGTEDEIPFYDWNEAKSTHPKHDERFEVTIVTEGTFDEARAGKAETGRTIAKELPPGQPGVRIPRGCDTAKFWAVIEDCIEKADEVNRGLGR</sequence>
<feature type="compositionally biased region" description="Basic residues" evidence="5">
    <location>
        <begin position="511"/>
        <end position="524"/>
    </location>
</feature>
<feature type="domain" description="RED-like N-terminal" evidence="7">
    <location>
        <begin position="127"/>
        <end position="192"/>
    </location>
</feature>
<protein>
    <submittedName>
        <fullName evidence="8">Uridine nucleosidase</fullName>
    </submittedName>
</protein>
<keyword evidence="3" id="KW-0326">Glycosidase</keyword>
<feature type="region of interest" description="Disordered" evidence="5">
    <location>
        <begin position="1"/>
        <end position="78"/>
    </location>
</feature>
<dbReference type="SUPFAM" id="SSF53590">
    <property type="entry name" value="Nucleoside hydrolase"/>
    <property type="match status" value="1"/>
</dbReference>
<dbReference type="InterPro" id="IPR001910">
    <property type="entry name" value="Inosine/uridine_hydrolase_dom"/>
</dbReference>
<dbReference type="GO" id="GO:0005829">
    <property type="term" value="C:cytosol"/>
    <property type="evidence" value="ECO:0007669"/>
    <property type="project" value="TreeGrafter"/>
</dbReference>
<comment type="caution">
    <text evidence="8">The sequence shown here is derived from an EMBL/GenBank/DDBJ whole genome shotgun (WGS) entry which is preliminary data.</text>
</comment>
<feature type="compositionally biased region" description="Basic and acidic residues" evidence="5">
    <location>
        <begin position="358"/>
        <end position="367"/>
    </location>
</feature>